<dbReference type="EMBL" id="VHSG01000018">
    <property type="protein sequence ID" value="TQV73476.1"/>
    <property type="molecule type" value="Genomic_DNA"/>
</dbReference>
<accession>A0A545T8D6</accession>
<dbReference type="AlphaFoldDB" id="A0A545T8D6"/>
<evidence type="ECO:0000313" key="2">
    <source>
        <dbReference type="Proteomes" id="UP000319732"/>
    </source>
</evidence>
<keyword evidence="2" id="KW-1185">Reference proteome</keyword>
<sequence length="104" mass="11863">MVDYINAIDENGDSRAVMTVNLYWTHVQPFFDVLQPTGRKGTSVENLILTAKDSKVVRIEVADTTLDLVIYMHENGWAFPQNIQPKPIIEGIERPFEKAAVQFR</sequence>
<reference evidence="1 2" key="1">
    <citation type="submission" date="2019-06" db="EMBL/GenBank/DDBJ databases">
        <title>Whole genome sequence for Cellvibrionaceae sp. R142.</title>
        <authorList>
            <person name="Wang G."/>
        </authorList>
    </citation>
    <scope>NUCLEOTIDE SEQUENCE [LARGE SCALE GENOMIC DNA]</scope>
    <source>
        <strain evidence="1 2">R142</strain>
    </source>
</reference>
<name>A0A545T8D6_9GAMM</name>
<comment type="caution">
    <text evidence="1">The sequence shown here is derived from an EMBL/GenBank/DDBJ whole genome shotgun (WGS) entry which is preliminary data.</text>
</comment>
<protein>
    <submittedName>
        <fullName evidence="1">Uncharacterized protein</fullName>
    </submittedName>
</protein>
<gene>
    <name evidence="1" type="ORF">FKG94_17395</name>
</gene>
<organism evidence="1 2">
    <name type="scientific">Exilibacterium tricleocarpae</name>
    <dbReference type="NCBI Taxonomy" id="2591008"/>
    <lineage>
        <taxon>Bacteria</taxon>
        <taxon>Pseudomonadati</taxon>
        <taxon>Pseudomonadota</taxon>
        <taxon>Gammaproteobacteria</taxon>
        <taxon>Cellvibrionales</taxon>
        <taxon>Cellvibrionaceae</taxon>
        <taxon>Exilibacterium</taxon>
    </lineage>
</organism>
<proteinExistence type="predicted"/>
<dbReference type="OrthoDB" id="572574at2"/>
<evidence type="ECO:0000313" key="1">
    <source>
        <dbReference type="EMBL" id="TQV73476.1"/>
    </source>
</evidence>
<dbReference type="Proteomes" id="UP000319732">
    <property type="component" value="Unassembled WGS sequence"/>
</dbReference>